<dbReference type="Gene3D" id="2.130.10.10">
    <property type="entry name" value="YVTN repeat-like/Quinoprotein amine dehydrogenase"/>
    <property type="match status" value="1"/>
</dbReference>
<feature type="transmembrane region" description="Helical" evidence="1">
    <location>
        <begin position="30"/>
        <end position="50"/>
    </location>
</feature>
<dbReference type="OrthoDB" id="407649at2759"/>
<proteinExistence type="predicted"/>
<evidence type="ECO:0000313" key="3">
    <source>
        <dbReference type="Proteomes" id="UP000751190"/>
    </source>
</evidence>
<gene>
    <name evidence="2" type="ORF">KFE25_002775</name>
</gene>
<dbReference type="AlphaFoldDB" id="A0A8J5XEI3"/>
<keyword evidence="1" id="KW-1133">Transmembrane helix</keyword>
<keyword evidence="1" id="KW-0472">Membrane</keyword>
<dbReference type="InterPro" id="IPR015943">
    <property type="entry name" value="WD40/YVTN_repeat-like_dom_sf"/>
</dbReference>
<protein>
    <recommendedName>
        <fullName evidence="4">SMP-30/Gluconolactonase/LRE-like region domain-containing protein</fullName>
    </recommendedName>
</protein>
<name>A0A8J5XEI3_DIALT</name>
<dbReference type="Proteomes" id="UP000751190">
    <property type="component" value="Unassembled WGS sequence"/>
</dbReference>
<comment type="caution">
    <text evidence="2">The sequence shown here is derived from an EMBL/GenBank/DDBJ whole genome shotgun (WGS) entry which is preliminary data.</text>
</comment>
<keyword evidence="1" id="KW-0812">Transmembrane</keyword>
<dbReference type="EMBL" id="JAGTXO010000010">
    <property type="protein sequence ID" value="KAG8465468.1"/>
    <property type="molecule type" value="Genomic_DNA"/>
</dbReference>
<evidence type="ECO:0000313" key="2">
    <source>
        <dbReference type="EMBL" id="KAG8465468.1"/>
    </source>
</evidence>
<keyword evidence="3" id="KW-1185">Reference proteome</keyword>
<reference evidence="2" key="1">
    <citation type="submission" date="2021-05" db="EMBL/GenBank/DDBJ databases">
        <title>The genome of the haptophyte Pavlova lutheri (Diacronema luteri, Pavlovales) - a model for lipid biosynthesis in eukaryotic algae.</title>
        <authorList>
            <person name="Hulatt C.J."/>
            <person name="Posewitz M.C."/>
        </authorList>
    </citation>
    <scope>NUCLEOTIDE SEQUENCE</scope>
    <source>
        <strain evidence="2">NIVA-4/92</strain>
    </source>
</reference>
<evidence type="ECO:0000256" key="1">
    <source>
        <dbReference type="SAM" id="Phobius"/>
    </source>
</evidence>
<accession>A0A8J5XEI3</accession>
<dbReference type="SUPFAM" id="SSF63825">
    <property type="entry name" value="YWTD domain"/>
    <property type="match status" value="1"/>
</dbReference>
<organism evidence="2 3">
    <name type="scientific">Diacronema lutheri</name>
    <name type="common">Unicellular marine alga</name>
    <name type="synonym">Monochrysis lutheri</name>
    <dbReference type="NCBI Taxonomy" id="2081491"/>
    <lineage>
        <taxon>Eukaryota</taxon>
        <taxon>Haptista</taxon>
        <taxon>Haptophyta</taxon>
        <taxon>Pavlovophyceae</taxon>
        <taxon>Pavlovales</taxon>
        <taxon>Pavlovaceae</taxon>
        <taxon>Diacronema</taxon>
    </lineage>
</organism>
<sequence>MDATPAEMDVAMLDGGASRTSERLRGYRRALAGGAVMLAFVTLAIVIGGASKLARHSGHQRPVSLGPRSSRATYVYISFHGNHRRSPTQDQGVNQIYRYTLRPAAMAASGVPPDAPVHVLQHVLGEHTRLLRGMLLEPATGDLFVANAYYDDSKVLRFGPCEPNGSRAFVERVAPRVQDSRLVHPYGLALLDETLYATTQDTGSIVGVRVAERDRALEHSLEFGRAGQKVAFRGLASFDGCLYAAEEGSSSVLKLCDGVLRASIHIRKPIGVVVDERRRLLFVGSRWRKRPRVAAFDLDSHTTVQEYTLGRMTHPAGLAVDGDRLYVAEQDALQVLEFDIPSGQFTRVVVDDLPDDPEGMLLTTC</sequence>
<evidence type="ECO:0008006" key="4">
    <source>
        <dbReference type="Google" id="ProtNLM"/>
    </source>
</evidence>